<sequence>MAGKLSLKVLTLLNTKARFKPKTFFEEIKPRTLVKLEEVFESFVNYHSTFKPFPLAVDEVEHRNLQANKQHSSKKHLTRDAKMERPSNHQKT</sequence>
<proteinExistence type="predicted"/>
<protein>
    <submittedName>
        <fullName evidence="2">Uncharacterized protein</fullName>
    </submittedName>
</protein>
<name>Q2HS77_MEDTR</name>
<feature type="compositionally biased region" description="Basic and acidic residues" evidence="1">
    <location>
        <begin position="78"/>
        <end position="92"/>
    </location>
</feature>
<dbReference type="EMBL" id="AC155883">
    <property type="protein sequence ID" value="ABD33109.1"/>
    <property type="molecule type" value="Genomic_DNA"/>
</dbReference>
<evidence type="ECO:0000313" key="2">
    <source>
        <dbReference type="EMBL" id="ABD33109.1"/>
    </source>
</evidence>
<evidence type="ECO:0000256" key="1">
    <source>
        <dbReference type="SAM" id="MobiDB-lite"/>
    </source>
</evidence>
<reference evidence="2" key="2">
    <citation type="submission" date="2007-04" db="EMBL/GenBank/DDBJ databases">
        <authorList>
            <consortium name="The International Medicago Genome Annotation Group"/>
        </authorList>
    </citation>
    <scope>NUCLEOTIDE SEQUENCE</scope>
</reference>
<feature type="region of interest" description="Disordered" evidence="1">
    <location>
        <begin position="66"/>
        <end position="92"/>
    </location>
</feature>
<accession>Q2HS77</accession>
<reference evidence="2" key="1">
    <citation type="submission" date="2005-02" db="EMBL/GenBank/DDBJ databases">
        <authorList>
            <person name="Town C.D."/>
        </authorList>
    </citation>
    <scope>NUCLEOTIDE SEQUENCE</scope>
</reference>
<gene>
    <name evidence="2" type="ORF">MtrDRAFT_AC155883g18v2</name>
</gene>
<dbReference type="AlphaFoldDB" id="Q2HS77"/>
<organism evidence="2">
    <name type="scientific">Medicago truncatula</name>
    <name type="common">Barrel medic</name>
    <name type="synonym">Medicago tribuloides</name>
    <dbReference type="NCBI Taxonomy" id="3880"/>
    <lineage>
        <taxon>Eukaryota</taxon>
        <taxon>Viridiplantae</taxon>
        <taxon>Streptophyta</taxon>
        <taxon>Embryophyta</taxon>
        <taxon>Tracheophyta</taxon>
        <taxon>Spermatophyta</taxon>
        <taxon>Magnoliopsida</taxon>
        <taxon>eudicotyledons</taxon>
        <taxon>Gunneridae</taxon>
        <taxon>Pentapetalae</taxon>
        <taxon>rosids</taxon>
        <taxon>fabids</taxon>
        <taxon>Fabales</taxon>
        <taxon>Fabaceae</taxon>
        <taxon>Papilionoideae</taxon>
        <taxon>50 kb inversion clade</taxon>
        <taxon>NPAAA clade</taxon>
        <taxon>Hologalegina</taxon>
        <taxon>IRL clade</taxon>
        <taxon>Trifolieae</taxon>
        <taxon>Medicago</taxon>
    </lineage>
</organism>